<accession>A0A0F4Z2Q4</accession>
<keyword evidence="3 7" id="KW-0813">Transport</keyword>
<evidence type="ECO:0000256" key="4">
    <source>
        <dbReference type="ARBA" id="ARBA00022692"/>
    </source>
</evidence>
<evidence type="ECO:0000256" key="1">
    <source>
        <dbReference type="ARBA" id="ARBA00004141"/>
    </source>
</evidence>
<keyword evidence="10" id="KW-0762">Sugar transport</keyword>
<name>A0A0F4Z2Q4_RASE3</name>
<evidence type="ECO:0000313" key="10">
    <source>
        <dbReference type="EMBL" id="KKA24787.1"/>
    </source>
</evidence>
<dbReference type="GO" id="GO:0016020">
    <property type="term" value="C:membrane"/>
    <property type="evidence" value="ECO:0007669"/>
    <property type="project" value="UniProtKB-SubCell"/>
</dbReference>
<evidence type="ECO:0000256" key="7">
    <source>
        <dbReference type="RuleBase" id="RU003346"/>
    </source>
</evidence>
<dbReference type="Gene3D" id="1.20.1250.20">
    <property type="entry name" value="MFS general substrate transporter like domains"/>
    <property type="match status" value="1"/>
</dbReference>
<keyword evidence="6 8" id="KW-0472">Membrane</keyword>
<dbReference type="InterPro" id="IPR003663">
    <property type="entry name" value="Sugar/inositol_transpt"/>
</dbReference>
<dbReference type="OrthoDB" id="6133115at2759"/>
<sequence length="529" mass="59526">MPAIAVGAQTLKAELEVAQAETPELEKVRWWADPGLRKLYFWAAVLCVASATSGYDGMMLNTSQGLDAWQAYFHTPQGSKLGLMNAIFQIGSLCSFPLVPYMADWWGRKVPIAVGCLLMMLGGFLGAFCNGYGMYVAGRLVLGFGNSLTQMSSPVLLTEICHPQHRGKVTAVYNCLWNLGALFVAWIAWATMQIPNDWSWRSLALMQVFPAALQLVFLYWVPESPRWLISKERYDEALAMLAHYHANGNTQNATVQFEYREIKETLRLEFEYQKTSSYLDFIRTRGNRYRLAILVSLGIISQYSGNALFSNYMNLIYEGMGITRQDQKIPLNGGQTLLSLIVSVGSAFLVDRIGRRPLFLTATVGMFLMFLAWTITASVYERTRDVTTSGYPQVVFVWLFSVFYALAWSGLLVAYSLEILPYKLRAKGLMIMNLTVQAALALGNETNPIAWVNLPHNYDLSLIYTIWIFVELLFVYFFYVETKGPTLEELAKIFDGENAQVGHVDLHEVEKELDAGDTDKGTATLVERV</sequence>
<dbReference type="GO" id="GO:0005351">
    <property type="term" value="F:carbohydrate:proton symporter activity"/>
    <property type="evidence" value="ECO:0007669"/>
    <property type="project" value="TreeGrafter"/>
</dbReference>
<comment type="caution">
    <text evidence="10">The sequence shown here is derived from an EMBL/GenBank/DDBJ whole genome shotgun (WGS) entry which is preliminary data.</text>
</comment>
<feature type="transmembrane region" description="Helical" evidence="8">
    <location>
        <begin position="39"/>
        <end position="60"/>
    </location>
</feature>
<dbReference type="PANTHER" id="PTHR48022">
    <property type="entry name" value="PLASTIDIC GLUCOSE TRANSPORTER 4"/>
    <property type="match status" value="1"/>
</dbReference>
<feature type="domain" description="Major facilitator superfamily (MFS) profile" evidence="9">
    <location>
        <begin position="42"/>
        <end position="483"/>
    </location>
</feature>
<dbReference type="EMBL" id="LASV01000048">
    <property type="protein sequence ID" value="KKA24787.1"/>
    <property type="molecule type" value="Genomic_DNA"/>
</dbReference>
<keyword evidence="5 8" id="KW-1133">Transmembrane helix</keyword>
<dbReference type="InterPro" id="IPR005828">
    <property type="entry name" value="MFS_sugar_transport-like"/>
</dbReference>
<feature type="transmembrane region" description="Helical" evidence="8">
    <location>
        <begin position="198"/>
        <end position="221"/>
    </location>
</feature>
<dbReference type="InterPro" id="IPR005829">
    <property type="entry name" value="Sugar_transporter_CS"/>
</dbReference>
<organism evidence="10 11">
    <name type="scientific">Rasamsonia emersonii (strain ATCC 16479 / CBS 393.64 / IMI 116815)</name>
    <dbReference type="NCBI Taxonomy" id="1408163"/>
    <lineage>
        <taxon>Eukaryota</taxon>
        <taxon>Fungi</taxon>
        <taxon>Dikarya</taxon>
        <taxon>Ascomycota</taxon>
        <taxon>Pezizomycotina</taxon>
        <taxon>Eurotiomycetes</taxon>
        <taxon>Eurotiomycetidae</taxon>
        <taxon>Eurotiales</taxon>
        <taxon>Trichocomaceae</taxon>
        <taxon>Rasamsonia</taxon>
    </lineage>
</organism>
<comment type="similarity">
    <text evidence="2 7">Belongs to the major facilitator superfamily. Sugar transporter (TC 2.A.1.1) family.</text>
</comment>
<evidence type="ECO:0000256" key="5">
    <source>
        <dbReference type="ARBA" id="ARBA00022989"/>
    </source>
</evidence>
<feature type="transmembrane region" description="Helical" evidence="8">
    <location>
        <begin position="357"/>
        <end position="375"/>
    </location>
</feature>
<evidence type="ECO:0000259" key="9">
    <source>
        <dbReference type="PROSITE" id="PS50850"/>
    </source>
</evidence>
<dbReference type="PROSITE" id="PS50850">
    <property type="entry name" value="MFS"/>
    <property type="match status" value="1"/>
</dbReference>
<dbReference type="InterPro" id="IPR036259">
    <property type="entry name" value="MFS_trans_sf"/>
</dbReference>
<dbReference type="PROSITE" id="PS00216">
    <property type="entry name" value="SUGAR_TRANSPORT_1"/>
    <property type="match status" value="1"/>
</dbReference>
<feature type="transmembrane region" description="Helical" evidence="8">
    <location>
        <begin position="462"/>
        <end position="480"/>
    </location>
</feature>
<feature type="transmembrane region" description="Helical" evidence="8">
    <location>
        <begin position="81"/>
        <end position="103"/>
    </location>
</feature>
<feature type="transmembrane region" description="Helical" evidence="8">
    <location>
        <begin position="109"/>
        <end position="129"/>
    </location>
</feature>
<comment type="subcellular location">
    <subcellularLocation>
        <location evidence="1">Membrane</location>
        <topology evidence="1">Multi-pass membrane protein</topology>
    </subcellularLocation>
</comment>
<dbReference type="InterPro" id="IPR050360">
    <property type="entry name" value="MFS_Sugar_Transporters"/>
</dbReference>
<evidence type="ECO:0000313" key="11">
    <source>
        <dbReference type="Proteomes" id="UP000053958"/>
    </source>
</evidence>
<evidence type="ECO:0000256" key="6">
    <source>
        <dbReference type="ARBA" id="ARBA00023136"/>
    </source>
</evidence>
<evidence type="ECO:0000256" key="2">
    <source>
        <dbReference type="ARBA" id="ARBA00010992"/>
    </source>
</evidence>
<feature type="transmembrane region" description="Helical" evidence="8">
    <location>
        <begin position="171"/>
        <end position="192"/>
    </location>
</feature>
<feature type="transmembrane region" description="Helical" evidence="8">
    <location>
        <begin position="395"/>
        <end position="417"/>
    </location>
</feature>
<reference evidence="10 11" key="1">
    <citation type="submission" date="2015-04" db="EMBL/GenBank/DDBJ databases">
        <authorList>
            <person name="Heijne W.H."/>
            <person name="Fedorova N.D."/>
            <person name="Nierman W.C."/>
            <person name="Vollebregt A.W."/>
            <person name="Zhao Z."/>
            <person name="Wu L."/>
            <person name="Kumar M."/>
            <person name="Stam H."/>
            <person name="van den Berg M.A."/>
            <person name="Pel H.J."/>
        </authorList>
    </citation>
    <scope>NUCLEOTIDE SEQUENCE [LARGE SCALE GENOMIC DNA]</scope>
    <source>
        <strain evidence="10 11">CBS 393.64</strain>
    </source>
</reference>
<dbReference type="RefSeq" id="XP_013331399.1">
    <property type="nucleotide sequence ID" value="XM_013475945.1"/>
</dbReference>
<dbReference type="NCBIfam" id="TIGR00879">
    <property type="entry name" value="SP"/>
    <property type="match status" value="1"/>
</dbReference>
<dbReference type="FunFam" id="1.20.1250.20:FF:000117">
    <property type="entry name" value="MFS hexose transporter"/>
    <property type="match status" value="1"/>
</dbReference>
<evidence type="ECO:0000256" key="8">
    <source>
        <dbReference type="SAM" id="Phobius"/>
    </source>
</evidence>
<dbReference type="Pfam" id="PF00083">
    <property type="entry name" value="Sugar_tr"/>
    <property type="match status" value="1"/>
</dbReference>
<feature type="transmembrane region" description="Helical" evidence="8">
    <location>
        <begin position="424"/>
        <end position="442"/>
    </location>
</feature>
<dbReference type="SUPFAM" id="SSF103473">
    <property type="entry name" value="MFS general substrate transporter"/>
    <property type="match status" value="1"/>
</dbReference>
<dbReference type="PANTHER" id="PTHR48022:SF66">
    <property type="entry name" value="MFS HEXOSE TRANSPORTER"/>
    <property type="match status" value="1"/>
</dbReference>
<keyword evidence="11" id="KW-1185">Reference proteome</keyword>
<feature type="transmembrane region" description="Helical" evidence="8">
    <location>
        <begin position="291"/>
        <end position="309"/>
    </location>
</feature>
<proteinExistence type="inferred from homology"/>
<feature type="transmembrane region" description="Helical" evidence="8">
    <location>
        <begin position="329"/>
        <end position="350"/>
    </location>
</feature>
<dbReference type="GeneID" id="25313497"/>
<keyword evidence="4 8" id="KW-0812">Transmembrane</keyword>
<dbReference type="Proteomes" id="UP000053958">
    <property type="component" value="Unassembled WGS sequence"/>
</dbReference>
<dbReference type="AlphaFoldDB" id="A0A0F4Z2Q4"/>
<protein>
    <submittedName>
        <fullName evidence="10">MFS sugar transporter</fullName>
    </submittedName>
</protein>
<evidence type="ECO:0000256" key="3">
    <source>
        <dbReference type="ARBA" id="ARBA00022448"/>
    </source>
</evidence>
<gene>
    <name evidence="10" type="ORF">T310_1146</name>
</gene>
<dbReference type="InterPro" id="IPR020846">
    <property type="entry name" value="MFS_dom"/>
</dbReference>